<comment type="caution">
    <text evidence="2">The sequence shown here is derived from an EMBL/GenBank/DDBJ whole genome shotgun (WGS) entry which is preliminary data.</text>
</comment>
<evidence type="ECO:0000313" key="2">
    <source>
        <dbReference type="EMBL" id="MQK28325.1"/>
    </source>
</evidence>
<dbReference type="EMBL" id="RYCF01000607">
    <property type="protein sequence ID" value="MQK28325.1"/>
    <property type="molecule type" value="Genomic_DNA"/>
</dbReference>
<evidence type="ECO:0000256" key="1">
    <source>
        <dbReference type="SAM" id="MobiDB-lite"/>
    </source>
</evidence>
<dbReference type="AlphaFoldDB" id="A0A5P0JHT7"/>
<feature type="compositionally biased region" description="Basic and acidic residues" evidence="1">
    <location>
        <begin position="22"/>
        <end position="35"/>
    </location>
</feature>
<feature type="non-terminal residue" evidence="2">
    <location>
        <position position="35"/>
    </location>
</feature>
<dbReference type="Proteomes" id="UP000359125">
    <property type="component" value="Unassembled WGS sequence"/>
</dbReference>
<evidence type="ECO:0000313" key="3">
    <source>
        <dbReference type="Proteomes" id="UP000359125"/>
    </source>
</evidence>
<name>A0A5P0JHT7_ECOLX</name>
<protein>
    <submittedName>
        <fullName evidence="2">Protein sok</fullName>
    </submittedName>
</protein>
<organism evidence="2 3">
    <name type="scientific">Escherichia coli</name>
    <dbReference type="NCBI Taxonomy" id="562"/>
    <lineage>
        <taxon>Bacteria</taxon>
        <taxon>Pseudomonadati</taxon>
        <taxon>Pseudomonadota</taxon>
        <taxon>Gammaproteobacteria</taxon>
        <taxon>Enterobacterales</taxon>
        <taxon>Enterobacteriaceae</taxon>
        <taxon>Escherichia</taxon>
    </lineage>
</organism>
<feature type="region of interest" description="Disordered" evidence="1">
    <location>
        <begin position="12"/>
        <end position="35"/>
    </location>
</feature>
<sequence length="35" mass="4082">MKINLLRGYFLSATQHGNKPPSRHEAESLKRRAHH</sequence>
<reference evidence="2 3" key="1">
    <citation type="journal article" date="2019" name="Environ. Health Perspect.">
        <title>Inter-host Transmission of Carbapenemase-Producing Escherichia coli among Humans and Backyard Animals.</title>
        <authorList>
            <person name="Li J."/>
            <person name="Bi Z."/>
            <person name="Ma S."/>
            <person name="Chen B."/>
            <person name="Cai C."/>
            <person name="He J."/>
            <person name="Schwarz S."/>
            <person name="Sun C."/>
            <person name="Zhou Y."/>
            <person name="Yin J."/>
            <person name="Hulth A."/>
            <person name="Wang Y."/>
            <person name="Shen Z."/>
            <person name="Wang S."/>
            <person name="Wu C."/>
            <person name="Nilsson L.E."/>
            <person name="Walsh T.R."/>
            <person name="Borjesson S."/>
            <person name="Shen J."/>
            <person name="Sun Q."/>
            <person name="Wang Y."/>
        </authorList>
    </citation>
    <scope>NUCLEOTIDE SEQUENCE [LARGE SCALE GENOMIC DNA]</scope>
    <source>
        <strain evidence="2 3">A016f</strain>
    </source>
</reference>
<proteinExistence type="predicted"/>
<gene>
    <name evidence="2" type="ORF">EIZ93_29935</name>
</gene>
<accession>A0A5P0JHT7</accession>